<dbReference type="SUPFAM" id="SSF53474">
    <property type="entry name" value="alpha/beta-Hydrolases"/>
    <property type="match status" value="1"/>
</dbReference>
<dbReference type="InterPro" id="IPR050266">
    <property type="entry name" value="AB_hydrolase_sf"/>
</dbReference>
<dbReference type="Proteomes" id="UP000253303">
    <property type="component" value="Unassembled WGS sequence"/>
</dbReference>
<feature type="chain" id="PRO_5016825797" evidence="1">
    <location>
        <begin position="22"/>
        <end position="479"/>
    </location>
</feature>
<name>A0A366M0V1_9ACTN</name>
<dbReference type="InterPro" id="IPR029058">
    <property type="entry name" value="AB_hydrolase_fold"/>
</dbReference>
<keyword evidence="1" id="KW-0732">Signal</keyword>
<dbReference type="RefSeq" id="WP_113981474.1">
    <property type="nucleotide sequence ID" value="NZ_QMEY01000005.1"/>
</dbReference>
<accession>A0A366M0V1</accession>
<dbReference type="OrthoDB" id="9796770at2"/>
<keyword evidence="5" id="KW-1185">Reference proteome</keyword>
<feature type="domain" description="AB hydrolase-1" evidence="2">
    <location>
        <begin position="74"/>
        <end position="227"/>
    </location>
</feature>
<dbReference type="AlphaFoldDB" id="A0A366M0V1"/>
<feature type="domain" description="Peptidase S33 tripeptidyl aminopeptidase-like C-terminal" evidence="3">
    <location>
        <begin position="381"/>
        <end position="461"/>
    </location>
</feature>
<comment type="caution">
    <text evidence="4">The sequence shown here is derived from an EMBL/GenBank/DDBJ whole genome shotgun (WGS) entry which is preliminary data.</text>
</comment>
<organism evidence="4 5">
    <name type="scientific">Spongiactinospora rosea</name>
    <dbReference type="NCBI Taxonomy" id="2248750"/>
    <lineage>
        <taxon>Bacteria</taxon>
        <taxon>Bacillati</taxon>
        <taxon>Actinomycetota</taxon>
        <taxon>Actinomycetes</taxon>
        <taxon>Streptosporangiales</taxon>
        <taxon>Streptosporangiaceae</taxon>
        <taxon>Spongiactinospora</taxon>
    </lineage>
</organism>
<gene>
    <name evidence="4" type="ORF">DP939_15970</name>
</gene>
<feature type="signal peptide" evidence="1">
    <location>
        <begin position="1"/>
        <end position="21"/>
    </location>
</feature>
<dbReference type="GO" id="GO:0016020">
    <property type="term" value="C:membrane"/>
    <property type="evidence" value="ECO:0007669"/>
    <property type="project" value="TreeGrafter"/>
</dbReference>
<dbReference type="InterPro" id="IPR013595">
    <property type="entry name" value="Pept_S33_TAP-like_C"/>
</dbReference>
<dbReference type="EMBL" id="QMEY01000005">
    <property type="protein sequence ID" value="RBQ19413.1"/>
    <property type="molecule type" value="Genomic_DNA"/>
</dbReference>
<evidence type="ECO:0000259" key="3">
    <source>
        <dbReference type="Pfam" id="PF08386"/>
    </source>
</evidence>
<dbReference type="InterPro" id="IPR000073">
    <property type="entry name" value="AB_hydrolase_1"/>
</dbReference>
<protein>
    <submittedName>
        <fullName evidence="4">Alpha/beta hydrolase</fullName>
    </submittedName>
</protein>
<dbReference type="PANTHER" id="PTHR43798">
    <property type="entry name" value="MONOACYLGLYCEROL LIPASE"/>
    <property type="match status" value="1"/>
</dbReference>
<dbReference type="GO" id="GO:0016787">
    <property type="term" value="F:hydrolase activity"/>
    <property type="evidence" value="ECO:0007669"/>
    <property type="project" value="UniProtKB-KW"/>
</dbReference>
<evidence type="ECO:0000256" key="1">
    <source>
        <dbReference type="SAM" id="SignalP"/>
    </source>
</evidence>
<dbReference type="PANTHER" id="PTHR43798:SF27">
    <property type="entry name" value="HYDROLASE ALPHA_BETA HYDROLASE FOLD FAMILY"/>
    <property type="match status" value="1"/>
</dbReference>
<evidence type="ECO:0000313" key="5">
    <source>
        <dbReference type="Proteomes" id="UP000253303"/>
    </source>
</evidence>
<sequence length="479" mass="49797">MFTSLAAAIMMASTLTAPATAQPLPWCPQIPGHQVECGTITRPLVAGRPKLGTTPVGYALVRRSALDRPASGTILGVPGGPGLSSISLTGFFAGLTGSLLDRHDLLLVDPRGVGASGPLSCGAEPLSLLKSREWLIDVVGRCGKRLGARAAGYTSAATADDLDAVRKRLGVGRVDLVGGSYGSYLMQVYARRHPASVKSIVLSGVLPEDLDVLQRPSAKAVPGVLRAICRRSGSCDGDATVRDLRTFAAKLRRQPVVLDNKVTFTEDKLAGLLFQNASAGVGGRPGARTLLGRFPAILRDAARGDYARLTEAVGETERGPSSFTEALSMAIACNDFPAAWSKSAPMPRRVKQLKAALAAQGDGAVLSPEAAASARYAFGDFCLGWPRTRDGGQAADGALPDVPVLVLNGDLDANTPSSDARKVSARFRRAIFVSVPNTGHLPFVEPSGCVRGMIAAFVTSGGPGPLTCLSGIPPISVDR</sequence>
<evidence type="ECO:0000259" key="2">
    <source>
        <dbReference type="Pfam" id="PF00561"/>
    </source>
</evidence>
<dbReference type="Pfam" id="PF00561">
    <property type="entry name" value="Abhydrolase_1"/>
    <property type="match status" value="1"/>
</dbReference>
<keyword evidence="4" id="KW-0378">Hydrolase</keyword>
<dbReference type="Pfam" id="PF08386">
    <property type="entry name" value="Abhydrolase_4"/>
    <property type="match status" value="1"/>
</dbReference>
<proteinExistence type="predicted"/>
<dbReference type="Gene3D" id="3.40.50.1820">
    <property type="entry name" value="alpha/beta hydrolase"/>
    <property type="match status" value="1"/>
</dbReference>
<reference evidence="4 5" key="1">
    <citation type="submission" date="2018-06" db="EMBL/GenBank/DDBJ databases">
        <title>Sphaerisporangium craniellae sp. nov., isolated from a marine sponge in the South China Sea.</title>
        <authorList>
            <person name="Li L."/>
        </authorList>
    </citation>
    <scope>NUCLEOTIDE SEQUENCE [LARGE SCALE GENOMIC DNA]</scope>
    <source>
        <strain evidence="4 5">LHW63015</strain>
    </source>
</reference>
<evidence type="ECO:0000313" key="4">
    <source>
        <dbReference type="EMBL" id="RBQ19413.1"/>
    </source>
</evidence>